<comment type="caution">
    <text evidence="1">The sequence shown here is derived from an EMBL/GenBank/DDBJ whole genome shotgun (WGS) entry which is preliminary data.</text>
</comment>
<organism evidence="1 2">
    <name type="scientific">Capronia coronata CBS 617.96</name>
    <dbReference type="NCBI Taxonomy" id="1182541"/>
    <lineage>
        <taxon>Eukaryota</taxon>
        <taxon>Fungi</taxon>
        <taxon>Dikarya</taxon>
        <taxon>Ascomycota</taxon>
        <taxon>Pezizomycotina</taxon>
        <taxon>Eurotiomycetes</taxon>
        <taxon>Chaetothyriomycetidae</taxon>
        <taxon>Chaetothyriales</taxon>
        <taxon>Herpotrichiellaceae</taxon>
        <taxon>Capronia</taxon>
    </lineage>
</organism>
<protein>
    <submittedName>
        <fullName evidence="1">Uncharacterized protein</fullName>
    </submittedName>
</protein>
<evidence type="ECO:0000313" key="1">
    <source>
        <dbReference type="EMBL" id="EXJ94055.1"/>
    </source>
</evidence>
<keyword evidence="2" id="KW-1185">Reference proteome</keyword>
<name>W9YWK0_9EURO</name>
<dbReference type="RefSeq" id="XP_007721549.1">
    <property type="nucleotide sequence ID" value="XM_007723359.1"/>
</dbReference>
<proteinExistence type="predicted"/>
<dbReference type="Proteomes" id="UP000019484">
    <property type="component" value="Unassembled WGS sequence"/>
</dbReference>
<reference evidence="1 2" key="1">
    <citation type="submission" date="2013-03" db="EMBL/GenBank/DDBJ databases">
        <title>The Genome Sequence of Capronia coronata CBS 617.96.</title>
        <authorList>
            <consortium name="The Broad Institute Genomics Platform"/>
            <person name="Cuomo C."/>
            <person name="de Hoog S."/>
            <person name="Gorbushina A."/>
            <person name="Walker B."/>
            <person name="Young S.K."/>
            <person name="Zeng Q."/>
            <person name="Gargeya S."/>
            <person name="Fitzgerald M."/>
            <person name="Haas B."/>
            <person name="Abouelleil A."/>
            <person name="Allen A.W."/>
            <person name="Alvarado L."/>
            <person name="Arachchi H.M."/>
            <person name="Berlin A.M."/>
            <person name="Chapman S.B."/>
            <person name="Gainer-Dewar J."/>
            <person name="Goldberg J."/>
            <person name="Griggs A."/>
            <person name="Gujja S."/>
            <person name="Hansen M."/>
            <person name="Howarth C."/>
            <person name="Imamovic A."/>
            <person name="Ireland A."/>
            <person name="Larimer J."/>
            <person name="McCowan C."/>
            <person name="Murphy C."/>
            <person name="Pearson M."/>
            <person name="Poon T.W."/>
            <person name="Priest M."/>
            <person name="Roberts A."/>
            <person name="Saif S."/>
            <person name="Shea T."/>
            <person name="Sisk P."/>
            <person name="Sykes S."/>
            <person name="Wortman J."/>
            <person name="Nusbaum C."/>
            <person name="Birren B."/>
        </authorList>
    </citation>
    <scope>NUCLEOTIDE SEQUENCE [LARGE SCALE GENOMIC DNA]</scope>
    <source>
        <strain evidence="1 2">CBS 617.96</strain>
    </source>
</reference>
<gene>
    <name evidence="1" type="ORF">A1O1_02448</name>
</gene>
<dbReference type="AlphaFoldDB" id="W9YWK0"/>
<dbReference type="eggNOG" id="ENOG502R9VW">
    <property type="taxonomic scope" value="Eukaryota"/>
</dbReference>
<evidence type="ECO:0000313" key="2">
    <source>
        <dbReference type="Proteomes" id="UP000019484"/>
    </source>
</evidence>
<sequence>MAPPPPQERFDLAKKHAALLRAVLSHPTMTYKSNGAPDKANIHPTLFNVTDFQMSTYTKYLLPLLPPNAADNCRELSFQPKNSTITENVDLLAENLYPRMQQGELMEKWTDAITRGMMLSLIILDRSKQVMFGGPFDFGNEVETAARALS</sequence>
<accession>W9YWK0</accession>
<dbReference type="OrthoDB" id="4129651at2759"/>
<dbReference type="EMBL" id="AMWN01000002">
    <property type="protein sequence ID" value="EXJ94055.1"/>
    <property type="molecule type" value="Genomic_DNA"/>
</dbReference>
<dbReference type="GeneID" id="19157348"/>
<dbReference type="HOGENOM" id="CLU_1717581_0_0_1"/>